<proteinExistence type="predicted"/>
<sequence length="332" mass="37991">MIRWFKKKCTGKHSKRLRTSSISDLTRSHDYTRHPDKNIYDEIDDSQAGLAYAVTSLADIIDTSTSSFCPICRHQRTDMNTTCSCIDDGPMPPFTIRKDLTEDDDFSWLEYDFKDSQSSLQRSRSENAKRSGSGPRIGNIHKGVVFADDSSSSGYYETDDDDVVISPIYSPVPQIPRRLPNSPSLTPKMGCKVIKRTQSALNTRNIKTLQTPHSDYLSPLKIAHQPKTGLEATSVPNSHTKERQPHRPNVNRETTSCNITKERQPRNHIEEDENEEDVFDHMYINVCIDINNLEIPKLRKSSYRSRSHGQNRLLGDLMKMNYDRQTFNGIHK</sequence>
<name>A0AAN8PDP3_PATCE</name>
<gene>
    <name evidence="2" type="ORF">SNE40_016536</name>
</gene>
<dbReference type="AlphaFoldDB" id="A0AAN8PDP3"/>
<feature type="compositionally biased region" description="Basic and acidic residues" evidence="1">
    <location>
        <begin position="260"/>
        <end position="269"/>
    </location>
</feature>
<keyword evidence="3" id="KW-1185">Reference proteome</keyword>
<feature type="region of interest" description="Disordered" evidence="1">
    <location>
        <begin position="119"/>
        <end position="140"/>
    </location>
</feature>
<evidence type="ECO:0000313" key="2">
    <source>
        <dbReference type="EMBL" id="KAK6172993.1"/>
    </source>
</evidence>
<feature type="region of interest" description="Disordered" evidence="1">
    <location>
        <begin position="230"/>
        <end position="274"/>
    </location>
</feature>
<protein>
    <submittedName>
        <fullName evidence="2">Uncharacterized protein</fullName>
    </submittedName>
</protein>
<dbReference type="EMBL" id="JAZGQO010000011">
    <property type="protein sequence ID" value="KAK6172993.1"/>
    <property type="molecule type" value="Genomic_DNA"/>
</dbReference>
<organism evidence="2 3">
    <name type="scientific">Patella caerulea</name>
    <name type="common">Rayed Mediterranean limpet</name>
    <dbReference type="NCBI Taxonomy" id="87958"/>
    <lineage>
        <taxon>Eukaryota</taxon>
        <taxon>Metazoa</taxon>
        <taxon>Spiralia</taxon>
        <taxon>Lophotrochozoa</taxon>
        <taxon>Mollusca</taxon>
        <taxon>Gastropoda</taxon>
        <taxon>Patellogastropoda</taxon>
        <taxon>Patelloidea</taxon>
        <taxon>Patellidae</taxon>
        <taxon>Patella</taxon>
    </lineage>
</organism>
<comment type="caution">
    <text evidence="2">The sequence shown here is derived from an EMBL/GenBank/DDBJ whole genome shotgun (WGS) entry which is preliminary data.</text>
</comment>
<evidence type="ECO:0000256" key="1">
    <source>
        <dbReference type="SAM" id="MobiDB-lite"/>
    </source>
</evidence>
<reference evidence="2 3" key="1">
    <citation type="submission" date="2024-01" db="EMBL/GenBank/DDBJ databases">
        <title>The genome of the rayed Mediterranean limpet Patella caerulea (Linnaeus, 1758).</title>
        <authorList>
            <person name="Anh-Thu Weber A."/>
            <person name="Halstead-Nussloch G."/>
        </authorList>
    </citation>
    <scope>NUCLEOTIDE SEQUENCE [LARGE SCALE GENOMIC DNA]</scope>
    <source>
        <strain evidence="2">AATW-2023a</strain>
        <tissue evidence="2">Whole specimen</tissue>
    </source>
</reference>
<dbReference type="Proteomes" id="UP001347796">
    <property type="component" value="Unassembled WGS sequence"/>
</dbReference>
<evidence type="ECO:0000313" key="3">
    <source>
        <dbReference type="Proteomes" id="UP001347796"/>
    </source>
</evidence>
<accession>A0AAN8PDP3</accession>